<reference evidence="4 5" key="1">
    <citation type="journal article" date="2016" name="Environ. Microbiol.">
        <title>Genomic resolution of a cold subsurface aquifer community provides metabolic insights for novel microbes adapted to high CO concentrations.</title>
        <authorList>
            <person name="Probst A.J."/>
            <person name="Castelle C.J."/>
            <person name="Singh A."/>
            <person name="Brown C.T."/>
            <person name="Anantharaman K."/>
            <person name="Sharon I."/>
            <person name="Hug L.A."/>
            <person name="Burstein D."/>
            <person name="Emerson J.B."/>
            <person name="Thomas B.C."/>
            <person name="Banfield J.F."/>
        </authorList>
    </citation>
    <scope>NUCLEOTIDE SEQUENCE [LARGE SCALE GENOMIC DNA]</scope>
    <source>
        <strain evidence="4">CG1_02_39_135</strain>
    </source>
</reference>
<feature type="domain" description="Double zinc ribbon" evidence="3">
    <location>
        <begin position="10"/>
        <end position="64"/>
    </location>
</feature>
<evidence type="ECO:0000313" key="5">
    <source>
        <dbReference type="Proteomes" id="UP000182693"/>
    </source>
</evidence>
<sequence length="236" mass="26925">MFLTKAKDIILDILFPPLCLNCQKHLQNKNKFICDNCLITVKFNNTLFCPICRARLADNKRICHYDSQYLLAAAGNYDDLVLQNLIHYFKYKSFKNLAPILGEILIKYLSNLSLSMVKSQKSVVVPVPLHPRRERQRGFNQAKLIAEIVAKTFALELFVNMKRIKNNKPQAKLKDSEMRIKNMAGCFKIENPEQIRDKNILLVDDVFTSGATMNEAVKILKANGAKRIIALVIAKA</sequence>
<dbReference type="AlphaFoldDB" id="A0A1J4XUE7"/>
<dbReference type="InterPro" id="IPR044005">
    <property type="entry name" value="DZR_2"/>
</dbReference>
<dbReference type="CDD" id="cd06223">
    <property type="entry name" value="PRTases_typeI"/>
    <property type="match status" value="1"/>
</dbReference>
<dbReference type="Pfam" id="PF00156">
    <property type="entry name" value="Pribosyltran"/>
    <property type="match status" value="1"/>
</dbReference>
<protein>
    <recommendedName>
        <fullName evidence="6">Phosphoribosyltransferase domain-containing protein</fullName>
    </recommendedName>
</protein>
<evidence type="ECO:0008006" key="6">
    <source>
        <dbReference type="Google" id="ProtNLM"/>
    </source>
</evidence>
<evidence type="ECO:0000313" key="4">
    <source>
        <dbReference type="EMBL" id="OIO65394.1"/>
    </source>
</evidence>
<dbReference type="EMBL" id="MNWX01000019">
    <property type="protein sequence ID" value="OIO65394.1"/>
    <property type="molecule type" value="Genomic_DNA"/>
</dbReference>
<dbReference type="Pfam" id="PF18912">
    <property type="entry name" value="DZR_2"/>
    <property type="match status" value="1"/>
</dbReference>
<dbReference type="Gene3D" id="3.40.50.2020">
    <property type="match status" value="1"/>
</dbReference>
<comment type="similarity">
    <text evidence="1">Belongs to the ComF/GntX family.</text>
</comment>
<dbReference type="STRING" id="1805425.AUJ30_01085"/>
<evidence type="ECO:0000259" key="3">
    <source>
        <dbReference type="Pfam" id="PF18912"/>
    </source>
</evidence>
<gene>
    <name evidence="4" type="ORF">AUJ30_01085</name>
</gene>
<evidence type="ECO:0000259" key="2">
    <source>
        <dbReference type="Pfam" id="PF00156"/>
    </source>
</evidence>
<dbReference type="InterPro" id="IPR000836">
    <property type="entry name" value="PRTase_dom"/>
</dbReference>
<dbReference type="Proteomes" id="UP000182693">
    <property type="component" value="Unassembled WGS sequence"/>
</dbReference>
<comment type="caution">
    <text evidence="4">The sequence shown here is derived from an EMBL/GenBank/DDBJ whole genome shotgun (WGS) entry which is preliminary data.</text>
</comment>
<dbReference type="SUPFAM" id="SSF53271">
    <property type="entry name" value="PRTase-like"/>
    <property type="match status" value="1"/>
</dbReference>
<name>A0A1J4XUE7_9BACT</name>
<dbReference type="PANTHER" id="PTHR47505:SF1">
    <property type="entry name" value="DNA UTILIZATION PROTEIN YHGH"/>
    <property type="match status" value="1"/>
</dbReference>
<accession>A0A1J4XUE7</accession>
<organism evidence="4 5">
    <name type="scientific">Candidatus Wolfebacteria bacterium CG1_02_39_135</name>
    <dbReference type="NCBI Taxonomy" id="1805425"/>
    <lineage>
        <taxon>Bacteria</taxon>
        <taxon>Candidatus Wolfeibacteriota</taxon>
    </lineage>
</organism>
<evidence type="ECO:0000256" key="1">
    <source>
        <dbReference type="ARBA" id="ARBA00008007"/>
    </source>
</evidence>
<feature type="domain" description="Phosphoribosyltransferase" evidence="2">
    <location>
        <begin position="145"/>
        <end position="234"/>
    </location>
</feature>
<dbReference type="PANTHER" id="PTHR47505">
    <property type="entry name" value="DNA UTILIZATION PROTEIN YHGH"/>
    <property type="match status" value="1"/>
</dbReference>
<dbReference type="InterPro" id="IPR029057">
    <property type="entry name" value="PRTase-like"/>
</dbReference>
<proteinExistence type="inferred from homology"/>
<dbReference type="InterPro" id="IPR051910">
    <property type="entry name" value="ComF/GntX_DNA_util-trans"/>
</dbReference>